<dbReference type="InterPro" id="IPR023346">
    <property type="entry name" value="Lysozyme-like_dom_sf"/>
</dbReference>
<evidence type="ECO:0000259" key="11">
    <source>
        <dbReference type="Pfam" id="PF00905"/>
    </source>
</evidence>
<dbReference type="NCBIfam" id="TIGR02074">
    <property type="entry name" value="PBP_1a_fam"/>
    <property type="match status" value="1"/>
</dbReference>
<evidence type="ECO:0000313" key="13">
    <source>
        <dbReference type="EMBL" id="MFC4709736.1"/>
    </source>
</evidence>
<accession>A0ABV9M3Q4</accession>
<evidence type="ECO:0000256" key="5">
    <source>
        <dbReference type="ARBA" id="ARBA00022801"/>
    </source>
</evidence>
<dbReference type="SUPFAM" id="SSF56601">
    <property type="entry name" value="beta-lactamase/transpeptidase-like"/>
    <property type="match status" value="1"/>
</dbReference>
<keyword evidence="2" id="KW-0645">Protease</keyword>
<keyword evidence="10" id="KW-1133">Transmembrane helix</keyword>
<comment type="catalytic activity">
    <reaction evidence="8">
        <text>[GlcNAc-(1-&gt;4)-Mur2Ac(oyl-L-Ala-gamma-D-Glu-L-Lys-D-Ala-D-Ala)](n)-di-trans,octa-cis-undecaprenyl diphosphate + beta-D-GlcNAc-(1-&gt;4)-Mur2Ac(oyl-L-Ala-gamma-D-Glu-L-Lys-D-Ala-D-Ala)-di-trans,octa-cis-undecaprenyl diphosphate = [GlcNAc-(1-&gt;4)-Mur2Ac(oyl-L-Ala-gamma-D-Glu-L-Lys-D-Ala-D-Ala)](n+1)-di-trans,octa-cis-undecaprenyl diphosphate + di-trans,octa-cis-undecaprenyl diphosphate + H(+)</text>
        <dbReference type="Rhea" id="RHEA:23708"/>
        <dbReference type="Rhea" id="RHEA-COMP:9602"/>
        <dbReference type="Rhea" id="RHEA-COMP:9603"/>
        <dbReference type="ChEBI" id="CHEBI:15378"/>
        <dbReference type="ChEBI" id="CHEBI:58405"/>
        <dbReference type="ChEBI" id="CHEBI:60033"/>
        <dbReference type="ChEBI" id="CHEBI:78435"/>
        <dbReference type="EC" id="2.4.99.28"/>
    </reaction>
</comment>
<feature type="compositionally biased region" description="Low complexity" evidence="9">
    <location>
        <begin position="685"/>
        <end position="725"/>
    </location>
</feature>
<dbReference type="InterPro" id="IPR012338">
    <property type="entry name" value="Beta-lactam/transpept-like"/>
</dbReference>
<evidence type="ECO:0000256" key="1">
    <source>
        <dbReference type="ARBA" id="ARBA00022645"/>
    </source>
</evidence>
<gene>
    <name evidence="13" type="ORF">ACFO3L_03695</name>
</gene>
<dbReference type="Gene3D" id="1.10.3810.10">
    <property type="entry name" value="Biosynthetic peptidoglycan transglycosylase-like"/>
    <property type="match status" value="1"/>
</dbReference>
<feature type="transmembrane region" description="Helical" evidence="10">
    <location>
        <begin position="36"/>
        <end position="63"/>
    </location>
</feature>
<sequence>MPNETPSRTTRHKQQPKKNQQKKLPNKKKKKSFGSIFLKVILGLVFIGCILFLGGVGLFWSYASNAPELDEKRLESPNSSKLIAMNNEVFQELGTEKRETITATEIPKLLEDAIISVEDRRFYKHIGVDPIRIVGSALSNVKTGGMQGGSTLTQQLIKLSFFSTAASDQTLERKAQEAWMAVQLEKEKSKQEILTYYINKVYMSNGLYGMQTASKAFYGKALDELNLAETALIAGLPNAPSYFDPYANPENAKDRRDIVLFTMKENEKITEKEYQEAIDTPIDAGLKKLSGGNNTWKYYDNYIKEVIDEVEEKTGVDVYKDGVEIHTNIDIEAQRRLYDIVNTDQYVAYPDADMQVAATLIDATTGKVTAQIGGRNIEEGTMLGNNLAVSTARDLGSTVKPITDYAPAFEFNKYSTAKTIVDEPYKYKGTNIPVMNWDNQYWGTMSLRRALVESRNVPAAKLFEDVGADNIAEFLSRLNIQYESIEQANSISSNTSTQEGTKYGISSLKLAAAYAALANGGTYHEPQYVNKIVFEDGSEEVEAFKTRGTKAMEETTAYMVTDILKGVITSGTGTNAAINGLYQAGKTGTSNYSKEDIERINSPYSVTPDSTFAGYTKTYSLAVWTGYNNQKTPIVGDNTRIASDVYRELMQFVSASVVNSDWEMPKGLTRIGNELYFEGQYVEPVKPSKTKESSSSSSESSTAESTETTETSEVPASTSSSSQPVEPTPPPVESSSEAPIVPPTTPPASSSVVPPIEQTPPATP</sequence>
<evidence type="ECO:0000256" key="2">
    <source>
        <dbReference type="ARBA" id="ARBA00022670"/>
    </source>
</evidence>
<comment type="catalytic activity">
    <reaction evidence="7">
        <text>Preferential cleavage: (Ac)2-L-Lys-D-Ala-|-D-Ala. Also transpeptidation of peptidyl-alanyl moieties that are N-acyl substituents of D-alanine.</text>
        <dbReference type="EC" id="3.4.16.4"/>
    </reaction>
</comment>
<feature type="domain" description="Glycosyl transferase family 51" evidence="12">
    <location>
        <begin position="87"/>
        <end position="263"/>
    </location>
</feature>
<protein>
    <submittedName>
        <fullName evidence="13">PBP1A family penicillin-binding protein</fullName>
    </submittedName>
</protein>
<feature type="region of interest" description="Disordered" evidence="9">
    <location>
        <begin position="1"/>
        <end position="28"/>
    </location>
</feature>
<dbReference type="InterPro" id="IPR001264">
    <property type="entry name" value="Glyco_trans_51"/>
</dbReference>
<keyword evidence="3" id="KW-0328">Glycosyltransferase</keyword>
<reference evidence="14" key="1">
    <citation type="journal article" date="2019" name="Int. J. Syst. Evol. Microbiol.">
        <title>The Global Catalogue of Microorganisms (GCM) 10K type strain sequencing project: providing services to taxonomists for standard genome sequencing and annotation.</title>
        <authorList>
            <consortium name="The Broad Institute Genomics Platform"/>
            <consortium name="The Broad Institute Genome Sequencing Center for Infectious Disease"/>
            <person name="Wu L."/>
            <person name="Ma J."/>
        </authorList>
    </citation>
    <scope>NUCLEOTIDE SEQUENCE [LARGE SCALE GENOMIC DNA]</scope>
    <source>
        <strain evidence="14">CGMCC 1.19061</strain>
    </source>
</reference>
<keyword evidence="10" id="KW-0812">Transmembrane</keyword>
<evidence type="ECO:0000256" key="10">
    <source>
        <dbReference type="SAM" id="Phobius"/>
    </source>
</evidence>
<feature type="domain" description="Penicillin-binding protein transpeptidase" evidence="11">
    <location>
        <begin position="357"/>
        <end position="650"/>
    </location>
</feature>
<keyword evidence="10" id="KW-0472">Membrane</keyword>
<evidence type="ECO:0000256" key="6">
    <source>
        <dbReference type="ARBA" id="ARBA00023268"/>
    </source>
</evidence>
<evidence type="ECO:0000256" key="8">
    <source>
        <dbReference type="ARBA" id="ARBA00049902"/>
    </source>
</evidence>
<dbReference type="EMBL" id="JBHSGT010000020">
    <property type="protein sequence ID" value="MFC4709736.1"/>
    <property type="molecule type" value="Genomic_DNA"/>
</dbReference>
<proteinExistence type="predicted"/>
<dbReference type="Pfam" id="PF00912">
    <property type="entry name" value="Transgly"/>
    <property type="match status" value="1"/>
</dbReference>
<keyword evidence="5" id="KW-0378">Hydrolase</keyword>
<dbReference type="InterPro" id="IPR036950">
    <property type="entry name" value="PBP_transglycosylase"/>
</dbReference>
<dbReference type="Pfam" id="PF00905">
    <property type="entry name" value="Transpeptidase"/>
    <property type="match status" value="1"/>
</dbReference>
<dbReference type="RefSeq" id="WP_379963957.1">
    <property type="nucleotide sequence ID" value="NZ_JBHSGT010000020.1"/>
</dbReference>
<dbReference type="PANTHER" id="PTHR32282">
    <property type="entry name" value="BINDING PROTEIN TRANSPEPTIDASE, PUTATIVE-RELATED"/>
    <property type="match status" value="1"/>
</dbReference>
<comment type="caution">
    <text evidence="13">The sequence shown here is derived from an EMBL/GenBank/DDBJ whole genome shotgun (WGS) entry which is preliminary data.</text>
</comment>
<feature type="compositionally biased region" description="Low complexity" evidence="9">
    <location>
        <begin position="747"/>
        <end position="756"/>
    </location>
</feature>
<keyword evidence="1" id="KW-0121">Carboxypeptidase</keyword>
<evidence type="ECO:0000256" key="7">
    <source>
        <dbReference type="ARBA" id="ARBA00034000"/>
    </source>
</evidence>
<keyword evidence="4" id="KW-0808">Transferase</keyword>
<dbReference type="InterPro" id="IPR050396">
    <property type="entry name" value="Glycosyltr_51/Transpeptidase"/>
</dbReference>
<evidence type="ECO:0000259" key="12">
    <source>
        <dbReference type="Pfam" id="PF00912"/>
    </source>
</evidence>
<feature type="region of interest" description="Disordered" evidence="9">
    <location>
        <begin position="685"/>
        <end position="764"/>
    </location>
</feature>
<keyword evidence="6" id="KW-0511">Multifunctional enzyme</keyword>
<dbReference type="PANTHER" id="PTHR32282:SF29">
    <property type="entry name" value="PENICILLIN-BINDING PROTEIN 1A"/>
    <property type="match status" value="1"/>
</dbReference>
<feature type="compositionally biased region" description="Basic residues" evidence="9">
    <location>
        <begin position="9"/>
        <end position="28"/>
    </location>
</feature>
<evidence type="ECO:0000256" key="9">
    <source>
        <dbReference type="SAM" id="MobiDB-lite"/>
    </source>
</evidence>
<dbReference type="Proteomes" id="UP001596026">
    <property type="component" value="Unassembled WGS sequence"/>
</dbReference>
<evidence type="ECO:0000313" key="14">
    <source>
        <dbReference type="Proteomes" id="UP001596026"/>
    </source>
</evidence>
<dbReference type="Gene3D" id="3.40.710.10">
    <property type="entry name" value="DD-peptidase/beta-lactamase superfamily"/>
    <property type="match status" value="1"/>
</dbReference>
<dbReference type="InterPro" id="IPR001460">
    <property type="entry name" value="PCN-bd_Tpept"/>
</dbReference>
<organism evidence="13 14">
    <name type="scientific">Enterococcus eurekensis</name>
    <dbReference type="NCBI Taxonomy" id="1159753"/>
    <lineage>
        <taxon>Bacteria</taxon>
        <taxon>Bacillati</taxon>
        <taxon>Bacillota</taxon>
        <taxon>Bacilli</taxon>
        <taxon>Lactobacillales</taxon>
        <taxon>Enterococcaceae</taxon>
        <taxon>Enterococcus</taxon>
    </lineage>
</organism>
<name>A0ABV9M3Q4_9ENTE</name>
<dbReference type="SUPFAM" id="SSF53955">
    <property type="entry name" value="Lysozyme-like"/>
    <property type="match status" value="1"/>
</dbReference>
<keyword evidence="14" id="KW-1185">Reference proteome</keyword>
<evidence type="ECO:0000256" key="3">
    <source>
        <dbReference type="ARBA" id="ARBA00022676"/>
    </source>
</evidence>
<evidence type="ECO:0000256" key="4">
    <source>
        <dbReference type="ARBA" id="ARBA00022679"/>
    </source>
</evidence>